<dbReference type="STRING" id="771870.F7WBT7"/>
<reference evidence="2 3" key="1">
    <citation type="journal article" date="2010" name="PLoS Genet.">
        <title>De novo assembly of a 40 Mb eukaryotic genome from short sequence reads: Sordaria macrospora, a model organism for fungal morphogenesis.</title>
        <authorList>
            <person name="Nowrousian M."/>
            <person name="Stajich J."/>
            <person name="Chu M."/>
            <person name="Engh I."/>
            <person name="Espagne E."/>
            <person name="Halliday K."/>
            <person name="Kamerewerd J."/>
            <person name="Kempken F."/>
            <person name="Knab B."/>
            <person name="Kuo H.C."/>
            <person name="Osiewacz H.D."/>
            <person name="Poeggeler S."/>
            <person name="Read N."/>
            <person name="Seiler S."/>
            <person name="Smith K."/>
            <person name="Zickler D."/>
            <person name="Kueck U."/>
            <person name="Freitag M."/>
        </authorList>
    </citation>
    <scope>NUCLEOTIDE SEQUENCE [LARGE SCALE GENOMIC DNA]</scope>
    <source>
        <strain evidence="3">ATCC MYA-333 / DSM 997 / K(L3346) / K-hell</strain>
        <tissue evidence="2">Mycelium</tissue>
    </source>
</reference>
<comment type="caution">
    <text evidence="2">The sequence shown here is derived from an EMBL/GenBank/DDBJ whole genome shotgun (WGS) entry which is preliminary data.</text>
</comment>
<dbReference type="SUPFAM" id="SSF53474">
    <property type="entry name" value="alpha/beta-Hydrolases"/>
    <property type="match status" value="1"/>
</dbReference>
<dbReference type="AlphaFoldDB" id="F7WBT7"/>
<protein>
    <submittedName>
        <fullName evidence="2">WGS project CABT00000000 data, contig 2.84</fullName>
    </submittedName>
</protein>
<dbReference type="InterPro" id="IPR029058">
    <property type="entry name" value="AB_hydrolase_fold"/>
</dbReference>
<dbReference type="GO" id="GO:0016020">
    <property type="term" value="C:membrane"/>
    <property type="evidence" value="ECO:0007669"/>
    <property type="project" value="TreeGrafter"/>
</dbReference>
<dbReference type="OrthoDB" id="2498029at2759"/>
<dbReference type="InterPro" id="IPR050266">
    <property type="entry name" value="AB_hydrolase_sf"/>
</dbReference>
<dbReference type="PANTHER" id="PTHR43798">
    <property type="entry name" value="MONOACYLGLYCEROL LIPASE"/>
    <property type="match status" value="1"/>
</dbReference>
<dbReference type="HOGENOM" id="CLU_725974_0_0_1"/>
<organism evidence="2 3">
    <name type="scientific">Sordaria macrospora (strain ATCC MYA-333 / DSM 997 / K(L3346) / K-hell)</name>
    <dbReference type="NCBI Taxonomy" id="771870"/>
    <lineage>
        <taxon>Eukaryota</taxon>
        <taxon>Fungi</taxon>
        <taxon>Dikarya</taxon>
        <taxon>Ascomycota</taxon>
        <taxon>Pezizomycotina</taxon>
        <taxon>Sordariomycetes</taxon>
        <taxon>Sordariomycetidae</taxon>
        <taxon>Sordariales</taxon>
        <taxon>Sordariaceae</taxon>
        <taxon>Sordaria</taxon>
    </lineage>
</organism>
<feature type="compositionally biased region" description="Polar residues" evidence="1">
    <location>
        <begin position="45"/>
        <end position="63"/>
    </location>
</feature>
<dbReference type="EMBL" id="CABT02000084">
    <property type="protein sequence ID" value="CCC14480.1"/>
    <property type="molecule type" value="Genomic_DNA"/>
</dbReference>
<feature type="compositionally biased region" description="Basic and acidic residues" evidence="1">
    <location>
        <begin position="157"/>
        <end position="179"/>
    </location>
</feature>
<gene>
    <name evidence="2" type="ORF">SMAC_09322</name>
</gene>
<proteinExistence type="predicted"/>
<evidence type="ECO:0000313" key="2">
    <source>
        <dbReference type="EMBL" id="CCC14480.1"/>
    </source>
</evidence>
<evidence type="ECO:0000313" key="3">
    <source>
        <dbReference type="Proteomes" id="UP000001881"/>
    </source>
</evidence>
<dbReference type="GeneID" id="10801155"/>
<dbReference type="eggNOG" id="ENOG502RZTA">
    <property type="taxonomic scope" value="Eukaryota"/>
</dbReference>
<dbReference type="PANTHER" id="PTHR43798:SF33">
    <property type="entry name" value="HYDROLASE, PUTATIVE (AFU_ORTHOLOGUE AFUA_2G14860)-RELATED"/>
    <property type="match status" value="1"/>
</dbReference>
<dbReference type="Gene3D" id="3.40.50.1820">
    <property type="entry name" value="alpha/beta hydrolase"/>
    <property type="match status" value="1"/>
</dbReference>
<dbReference type="Proteomes" id="UP000001881">
    <property type="component" value="Unassembled WGS sequence"/>
</dbReference>
<feature type="compositionally biased region" description="Polar residues" evidence="1">
    <location>
        <begin position="352"/>
        <end position="375"/>
    </location>
</feature>
<dbReference type="KEGG" id="smp:10801155"/>
<feature type="region of interest" description="Disordered" evidence="1">
    <location>
        <begin position="45"/>
        <end position="77"/>
    </location>
</feature>
<dbReference type="ESTHER" id="sormk-d1zux2">
    <property type="family name" value="Haloperoxidase"/>
</dbReference>
<feature type="region of interest" description="Disordered" evidence="1">
    <location>
        <begin position="352"/>
        <end position="381"/>
    </location>
</feature>
<feature type="compositionally biased region" description="Basic residues" evidence="1">
    <location>
        <begin position="124"/>
        <end position="133"/>
    </location>
</feature>
<feature type="compositionally biased region" description="Acidic residues" evidence="1">
    <location>
        <begin position="138"/>
        <end position="156"/>
    </location>
</feature>
<dbReference type="InParanoid" id="F7WBT7"/>
<dbReference type="VEuPathDB" id="FungiDB:SMAC_09322"/>
<accession>F7WBT7</accession>
<sequence>MPRPHYTTFSASDGALLTFISSLPITSPDPNFIPTSPILTFSGPTGTKTSGAAPTGTVDNSASGKAGNRARSASKASVIAGEGPNYSRLILLLHGFSGSSEYFDRNWEELSKNHWVVAWDMRGHGRSGLRKRRPGVEYDAEEGGDDGEEEGDEEGDAEKANERERDLNAERNAGKRDEGTEGQPKTTKGSEGVKGGKTGRNNNDKRYDTYSGGYHVARLATDLHNLLSFLKTSRLSSSPYNPNNSITSPQPPLETVAIGCSIGAAILQSYIELFTDSAFSGLIFVDQAPSKTVPPSVSTVPGTLAKLIKAAMTSAQCWARRRHGTTSLTQRNGTIPILRLSTSAWVTDTALSLPTESPTNKNSRTKTFLQESQRSVPRGNG</sequence>
<feature type="region of interest" description="Disordered" evidence="1">
    <location>
        <begin position="124"/>
        <end position="207"/>
    </location>
</feature>
<evidence type="ECO:0000256" key="1">
    <source>
        <dbReference type="SAM" id="MobiDB-lite"/>
    </source>
</evidence>
<keyword evidence="3" id="KW-1185">Reference proteome</keyword>
<name>F7WBT7_SORMK</name>